<sequence>MYVLQGLSLPEVETRELWAAAATEVVASHVTASDAKLIPGPNEKTVFRLPRSGARTPLMRYMLCGVRNTGPAIAAQ</sequence>
<gene>
    <name evidence="1" type="ORF">NDU88_001000</name>
</gene>
<dbReference type="Proteomes" id="UP001066276">
    <property type="component" value="Chromosome 1_2"/>
</dbReference>
<keyword evidence="2" id="KW-1185">Reference proteome</keyword>
<accession>A0AAV7VY60</accession>
<evidence type="ECO:0000313" key="1">
    <source>
        <dbReference type="EMBL" id="KAJ1205572.1"/>
    </source>
</evidence>
<comment type="caution">
    <text evidence="1">The sequence shown here is derived from an EMBL/GenBank/DDBJ whole genome shotgun (WGS) entry which is preliminary data.</text>
</comment>
<proteinExistence type="predicted"/>
<reference evidence="1" key="1">
    <citation type="journal article" date="2022" name="bioRxiv">
        <title>Sequencing and chromosome-scale assembly of the giantPleurodeles waltlgenome.</title>
        <authorList>
            <person name="Brown T."/>
            <person name="Elewa A."/>
            <person name="Iarovenko S."/>
            <person name="Subramanian E."/>
            <person name="Araus A.J."/>
            <person name="Petzold A."/>
            <person name="Susuki M."/>
            <person name="Suzuki K.-i.T."/>
            <person name="Hayashi T."/>
            <person name="Toyoda A."/>
            <person name="Oliveira C."/>
            <person name="Osipova E."/>
            <person name="Leigh N.D."/>
            <person name="Simon A."/>
            <person name="Yun M.H."/>
        </authorList>
    </citation>
    <scope>NUCLEOTIDE SEQUENCE</scope>
    <source>
        <strain evidence="1">20211129_DDA</strain>
        <tissue evidence="1">Liver</tissue>
    </source>
</reference>
<protein>
    <submittedName>
        <fullName evidence="1">Uncharacterized protein</fullName>
    </submittedName>
</protein>
<dbReference type="EMBL" id="JANPWB010000002">
    <property type="protein sequence ID" value="KAJ1205572.1"/>
    <property type="molecule type" value="Genomic_DNA"/>
</dbReference>
<evidence type="ECO:0000313" key="2">
    <source>
        <dbReference type="Proteomes" id="UP001066276"/>
    </source>
</evidence>
<dbReference type="AlphaFoldDB" id="A0AAV7VY60"/>
<name>A0AAV7VY60_PLEWA</name>
<organism evidence="1 2">
    <name type="scientific">Pleurodeles waltl</name>
    <name type="common">Iberian ribbed newt</name>
    <dbReference type="NCBI Taxonomy" id="8319"/>
    <lineage>
        <taxon>Eukaryota</taxon>
        <taxon>Metazoa</taxon>
        <taxon>Chordata</taxon>
        <taxon>Craniata</taxon>
        <taxon>Vertebrata</taxon>
        <taxon>Euteleostomi</taxon>
        <taxon>Amphibia</taxon>
        <taxon>Batrachia</taxon>
        <taxon>Caudata</taxon>
        <taxon>Salamandroidea</taxon>
        <taxon>Salamandridae</taxon>
        <taxon>Pleurodelinae</taxon>
        <taxon>Pleurodeles</taxon>
    </lineage>
</organism>